<dbReference type="InterPro" id="IPR001789">
    <property type="entry name" value="Sig_transdc_resp-reg_receiver"/>
</dbReference>
<feature type="domain" description="Response regulatory" evidence="4">
    <location>
        <begin position="3"/>
        <end position="117"/>
    </location>
</feature>
<dbReference type="InterPro" id="IPR046947">
    <property type="entry name" value="LytR-like"/>
</dbReference>
<keyword evidence="2" id="KW-0597">Phosphoprotein</keyword>
<name>A0ABW9GAH1_9GAMM</name>
<accession>A0ABW9GAH1</accession>
<gene>
    <name evidence="6" type="ORF">ABUE30_16165</name>
</gene>
<organism evidence="6 7">
    <name type="scientific">Celerinatantimonas yamalensis</name>
    <dbReference type="NCBI Taxonomy" id="559956"/>
    <lineage>
        <taxon>Bacteria</taxon>
        <taxon>Pseudomonadati</taxon>
        <taxon>Pseudomonadota</taxon>
        <taxon>Gammaproteobacteria</taxon>
        <taxon>Celerinatantimonadaceae</taxon>
        <taxon>Celerinatantimonas</taxon>
    </lineage>
</organism>
<dbReference type="PANTHER" id="PTHR37299">
    <property type="entry name" value="TRANSCRIPTIONAL REGULATOR-RELATED"/>
    <property type="match status" value="1"/>
</dbReference>
<dbReference type="InterPro" id="IPR007492">
    <property type="entry name" value="LytTR_DNA-bd_dom"/>
</dbReference>
<reference evidence="6 7" key="1">
    <citation type="journal article" date="2013" name="Int. J. Syst. Evol. Microbiol.">
        <title>Celerinatantimonas yamalensis sp. nov., a cold-adapted diazotrophic bacterium from a cold permafrost brine.</title>
        <authorList>
            <person name="Shcherbakova V."/>
            <person name="Chuvilskaya N."/>
            <person name="Rivkina E."/>
            <person name="Demidov N."/>
            <person name="Uchaeva V."/>
            <person name="Suetin S."/>
            <person name="Suzina N."/>
            <person name="Gilichinsky D."/>
        </authorList>
    </citation>
    <scope>NUCLEOTIDE SEQUENCE [LARGE SCALE GENOMIC DNA]</scope>
    <source>
        <strain evidence="6 7">C7</strain>
    </source>
</reference>
<evidence type="ECO:0000313" key="6">
    <source>
        <dbReference type="EMBL" id="MFM2486567.1"/>
    </source>
</evidence>
<keyword evidence="1" id="KW-0902">Two-component regulatory system</keyword>
<dbReference type="SMART" id="SM00448">
    <property type="entry name" value="REC"/>
    <property type="match status" value="1"/>
</dbReference>
<evidence type="ECO:0000256" key="3">
    <source>
        <dbReference type="SAM" id="MobiDB-lite"/>
    </source>
</evidence>
<proteinExistence type="predicted"/>
<dbReference type="EMBL" id="JBEQCT010000009">
    <property type="protein sequence ID" value="MFM2486567.1"/>
    <property type="molecule type" value="Genomic_DNA"/>
</dbReference>
<dbReference type="PROSITE" id="PS50110">
    <property type="entry name" value="RESPONSE_REGULATORY"/>
    <property type="match status" value="1"/>
</dbReference>
<keyword evidence="6" id="KW-0238">DNA-binding</keyword>
<feature type="modified residue" description="4-aspartylphosphate" evidence="2">
    <location>
        <position position="54"/>
    </location>
</feature>
<dbReference type="Proteomes" id="UP001629953">
    <property type="component" value="Unassembled WGS sequence"/>
</dbReference>
<protein>
    <submittedName>
        <fullName evidence="6">LytTR family DNA-binding domain-containing protein</fullName>
    </submittedName>
</protein>
<keyword evidence="7" id="KW-1185">Reference proteome</keyword>
<dbReference type="CDD" id="cd17532">
    <property type="entry name" value="REC_LytTR_AlgR-like"/>
    <property type="match status" value="1"/>
</dbReference>
<dbReference type="RefSeq" id="WP_408624871.1">
    <property type="nucleotide sequence ID" value="NZ_JBEQCT010000009.1"/>
</dbReference>
<feature type="domain" description="HTH LytTR-type" evidence="5">
    <location>
        <begin position="146"/>
        <end position="251"/>
    </location>
</feature>
<evidence type="ECO:0000256" key="1">
    <source>
        <dbReference type="ARBA" id="ARBA00023012"/>
    </source>
</evidence>
<evidence type="ECO:0000259" key="4">
    <source>
        <dbReference type="PROSITE" id="PS50110"/>
    </source>
</evidence>
<dbReference type="SMART" id="SM00850">
    <property type="entry name" value="LytTR"/>
    <property type="match status" value="1"/>
</dbReference>
<evidence type="ECO:0000259" key="5">
    <source>
        <dbReference type="PROSITE" id="PS50930"/>
    </source>
</evidence>
<evidence type="ECO:0000256" key="2">
    <source>
        <dbReference type="PROSITE-ProRule" id="PRU00169"/>
    </source>
</evidence>
<sequence length="253" mass="29250">MMRAIIVEDEPLAQQELTFLIEKYSQISMVGCFEDGLEAFKFLQSNEVDVAFLDINVPSIDGMLLAKNIHQFARRPHIVFTTAYKEYAVDAFELEAFDYLLKPISESRIKGLLKKLEQSQNQSSPVELMTDNTEHHEASLSPSATLTVSAQERIHVVKVADVCYLEAREKVTEVVTQRGRYVLNQMLSDALRRLPEQNFFRCHRSYAVNLEQIAEIIPGFNYTYQLRLQHCESLIPVSRSNLKQFRERMQITR</sequence>
<evidence type="ECO:0000313" key="7">
    <source>
        <dbReference type="Proteomes" id="UP001629953"/>
    </source>
</evidence>
<dbReference type="Gene3D" id="2.40.50.40">
    <property type="match status" value="1"/>
</dbReference>
<dbReference type="InterPro" id="IPR011006">
    <property type="entry name" value="CheY-like_superfamily"/>
</dbReference>
<dbReference type="PANTHER" id="PTHR37299:SF1">
    <property type="entry name" value="STAGE 0 SPORULATION PROTEIN A HOMOLOG"/>
    <property type="match status" value="1"/>
</dbReference>
<dbReference type="Gene3D" id="3.40.50.2300">
    <property type="match status" value="1"/>
</dbReference>
<dbReference type="GO" id="GO:0003677">
    <property type="term" value="F:DNA binding"/>
    <property type="evidence" value="ECO:0007669"/>
    <property type="project" value="UniProtKB-KW"/>
</dbReference>
<dbReference type="SUPFAM" id="SSF52172">
    <property type="entry name" value="CheY-like"/>
    <property type="match status" value="1"/>
</dbReference>
<comment type="caution">
    <text evidence="6">The sequence shown here is derived from an EMBL/GenBank/DDBJ whole genome shotgun (WGS) entry which is preliminary data.</text>
</comment>
<dbReference type="Pfam" id="PF00072">
    <property type="entry name" value="Response_reg"/>
    <property type="match status" value="1"/>
</dbReference>
<dbReference type="Pfam" id="PF04397">
    <property type="entry name" value="LytTR"/>
    <property type="match status" value="1"/>
</dbReference>
<dbReference type="Gene3D" id="2.20.25.10">
    <property type="match status" value="1"/>
</dbReference>
<feature type="region of interest" description="Disordered" evidence="3">
    <location>
        <begin position="123"/>
        <end position="142"/>
    </location>
</feature>
<dbReference type="PROSITE" id="PS50930">
    <property type="entry name" value="HTH_LYTTR"/>
    <property type="match status" value="1"/>
</dbReference>